<dbReference type="GO" id="GO:0005524">
    <property type="term" value="F:ATP binding"/>
    <property type="evidence" value="ECO:0007669"/>
    <property type="project" value="InterPro"/>
</dbReference>
<dbReference type="PANTHER" id="PTHR23077">
    <property type="entry name" value="AAA-FAMILY ATPASE"/>
    <property type="match status" value="1"/>
</dbReference>
<dbReference type="InterPro" id="IPR027417">
    <property type="entry name" value="P-loop_NTPase"/>
</dbReference>
<name>A0A2P1QVK7_9LEPT</name>
<protein>
    <submittedName>
        <fullName evidence="2">ATPase, AAA family</fullName>
    </submittedName>
</protein>
<dbReference type="GO" id="GO:0016887">
    <property type="term" value="F:ATP hydrolysis activity"/>
    <property type="evidence" value="ECO:0007669"/>
    <property type="project" value="InterPro"/>
</dbReference>
<dbReference type="CDD" id="cd19481">
    <property type="entry name" value="RecA-like_protease"/>
    <property type="match status" value="1"/>
</dbReference>
<dbReference type="InterPro" id="IPR050168">
    <property type="entry name" value="AAA_ATPase_domain"/>
</dbReference>
<evidence type="ECO:0000313" key="3">
    <source>
        <dbReference type="Proteomes" id="UP000033961"/>
    </source>
</evidence>
<feature type="domain" description="AAA+ ATPase" evidence="1">
    <location>
        <begin position="121"/>
        <end position="253"/>
    </location>
</feature>
<dbReference type="InterPro" id="IPR003593">
    <property type="entry name" value="AAA+_ATPase"/>
</dbReference>
<dbReference type="SUPFAM" id="SSF52540">
    <property type="entry name" value="P-loop containing nucleoside triphosphate hydrolases"/>
    <property type="match status" value="1"/>
</dbReference>
<dbReference type="Gene3D" id="3.40.50.300">
    <property type="entry name" value="P-loop containing nucleotide triphosphate hydrolases"/>
    <property type="match status" value="1"/>
</dbReference>
<dbReference type="SMART" id="SM00382">
    <property type="entry name" value="AAA"/>
    <property type="match status" value="1"/>
</dbReference>
<evidence type="ECO:0000259" key="1">
    <source>
        <dbReference type="SMART" id="SM00382"/>
    </source>
</evidence>
<dbReference type="EMBL" id="CP027843">
    <property type="protein sequence ID" value="AVQ12942.1"/>
    <property type="molecule type" value="Genomic_DNA"/>
</dbReference>
<evidence type="ECO:0000313" key="2">
    <source>
        <dbReference type="EMBL" id="AVQ12942.1"/>
    </source>
</evidence>
<gene>
    <name evidence="2" type="ORF">XB16_2635</name>
</gene>
<dbReference type="AlphaFoldDB" id="A0A2P1QVK7"/>
<sequence>MATSNQIKALLRSHLEHDEERFYSIALQIAAAEARSGRSKLAQELKSLVDEAKSKASLSKKKDSPIPIVRPKGELADLLSVSYPKTRIFDMVLKDSIVSLIRKTLEEQRHYLKLKTHDLHPNRKLLLVGPPGCGKTMTASVLAGELGLPLFAVRLDGLISKYMGETISKLRLIFDSMNETRGIYLFDEFDSIGTTRNFTNDVGEIRRVLNSFLVYLEQDQSNSIICAATNNQRSLDSALFRRFDEMLEYDYPDKKLILQIIQNRVRLYKIESKSLLKVVNAAFGLSFAEIIKACDDAIKRMILKDKLKLSAEDLEKSFLDRSGKRTQSKQKLK</sequence>
<proteinExistence type="predicted"/>
<reference evidence="2 3" key="1">
    <citation type="journal article" date="2015" name="Genome Announc.">
        <title>Draft Genome Sequences of Leptospira santarosai Strains U160, U164, and U233, Isolated from Asymptomatic Cattle.</title>
        <authorList>
            <person name="Kremer F.S."/>
            <person name="Eslabao M.R."/>
            <person name="Provisor M."/>
            <person name="Woloski R.D."/>
            <person name="Ramires O.V."/>
            <person name="Moreno L.Z."/>
            <person name="Moreno A.M."/>
            <person name="Hamond C."/>
            <person name="Lilenbaum W."/>
            <person name="Dellagostin O.A."/>
        </authorList>
    </citation>
    <scope>NUCLEOTIDE SEQUENCE [LARGE SCALE GENOMIC DNA]</scope>
    <source>
        <strain evidence="2 3">U160</strain>
    </source>
</reference>
<dbReference type="Pfam" id="PF00004">
    <property type="entry name" value="AAA"/>
    <property type="match status" value="1"/>
</dbReference>
<organism evidence="2 3">
    <name type="scientific">Leptospira santarosai</name>
    <dbReference type="NCBI Taxonomy" id="28183"/>
    <lineage>
        <taxon>Bacteria</taxon>
        <taxon>Pseudomonadati</taxon>
        <taxon>Spirochaetota</taxon>
        <taxon>Spirochaetia</taxon>
        <taxon>Leptospirales</taxon>
        <taxon>Leptospiraceae</taxon>
        <taxon>Leptospira</taxon>
    </lineage>
</organism>
<dbReference type="Proteomes" id="UP000033961">
    <property type="component" value="Chromosome I"/>
</dbReference>
<dbReference type="InterPro" id="IPR003959">
    <property type="entry name" value="ATPase_AAA_core"/>
</dbReference>
<dbReference type="PANTHER" id="PTHR23077:SF198">
    <property type="entry name" value="ATP-DEPENDENT ZINC METALLOPROTEASE FTSH"/>
    <property type="match status" value="1"/>
</dbReference>
<accession>A0A2P1QVK7</accession>